<evidence type="ECO:0008006" key="6">
    <source>
        <dbReference type="Google" id="ProtNLM"/>
    </source>
</evidence>
<dbReference type="EMBL" id="QGDJ01000006">
    <property type="protein sequence ID" value="PWJ17542.1"/>
    <property type="molecule type" value="Genomic_DNA"/>
</dbReference>
<reference evidence="2 4" key="3">
    <citation type="submission" date="2018-03" db="EMBL/GenBank/DDBJ databases">
        <title>Genomic Encyclopedia of Archaeal and Bacterial Type Strains, Phase II (KMG-II): from individual species to whole genera.</title>
        <authorList>
            <person name="Goeker M."/>
        </authorList>
    </citation>
    <scope>NUCLEOTIDE SEQUENCE [LARGE SCALE GENOMIC DNA]</scope>
    <source>
        <strain evidence="2 4">DSM 25227</strain>
    </source>
</reference>
<evidence type="ECO:0000313" key="4">
    <source>
        <dbReference type="Proteomes" id="UP000245839"/>
    </source>
</evidence>
<evidence type="ECO:0000256" key="1">
    <source>
        <dbReference type="SAM" id="Phobius"/>
    </source>
</evidence>
<dbReference type="RefSeq" id="WP_109564960.1">
    <property type="nucleotide sequence ID" value="NZ_QGDJ01000006.1"/>
</dbReference>
<keyword evidence="1" id="KW-1133">Transmembrane helix</keyword>
<evidence type="ECO:0000313" key="5">
    <source>
        <dbReference type="Proteomes" id="UP000251571"/>
    </source>
</evidence>
<accession>A0A2Y9AUC9</accession>
<dbReference type="Proteomes" id="UP000245839">
    <property type="component" value="Unassembled WGS sequence"/>
</dbReference>
<feature type="transmembrane region" description="Helical" evidence="1">
    <location>
        <begin position="52"/>
        <end position="73"/>
    </location>
</feature>
<name>A0A2Y9AUC9_9RHOB</name>
<dbReference type="EMBL" id="UETC01000006">
    <property type="protein sequence ID" value="SSA47686.1"/>
    <property type="molecule type" value="Genomic_DNA"/>
</dbReference>
<keyword evidence="1" id="KW-0472">Membrane</keyword>
<keyword evidence="1" id="KW-0812">Transmembrane</keyword>
<reference evidence="3" key="1">
    <citation type="submission" date="2016-10" db="EMBL/GenBank/DDBJ databases">
        <authorList>
            <person name="Cai Z."/>
        </authorList>
    </citation>
    <scope>NUCLEOTIDE SEQUENCE [LARGE SCALE GENOMIC DNA]</scope>
    <source>
        <strain evidence="3">DSM 25227</strain>
    </source>
</reference>
<dbReference type="AlphaFoldDB" id="A0A2Y9AUC9"/>
<reference evidence="5" key="2">
    <citation type="submission" date="2016-10" db="EMBL/GenBank/DDBJ databases">
        <authorList>
            <person name="Varghese N."/>
            <person name="Submissions S."/>
        </authorList>
    </citation>
    <scope>NUCLEOTIDE SEQUENCE [LARGE SCALE GENOMIC DNA]</scope>
    <source>
        <strain evidence="5">DSM 25227</strain>
    </source>
</reference>
<dbReference type="OrthoDB" id="7650670at2"/>
<evidence type="ECO:0000313" key="2">
    <source>
        <dbReference type="EMBL" id="PWJ17542.1"/>
    </source>
</evidence>
<proteinExistence type="predicted"/>
<feature type="transmembrane region" description="Helical" evidence="1">
    <location>
        <begin position="12"/>
        <end position="32"/>
    </location>
</feature>
<protein>
    <recommendedName>
        <fullName evidence="6">Mce-associated membrane protein</fullName>
    </recommendedName>
</protein>
<keyword evidence="4" id="KW-1185">Reference proteome</keyword>
<sequence>MTVSDVPSPRRAPAILLSVALLAALGAGVWLLRPAPPQVLPAPGLDGPVDAAGLRGEGYGVTLAVLAAVYAAFAETEERAIYDGLAQVAAGDALEDLYLERAGALATGGLPDQVVHELSLTDGTWRMEGEVMTADVRWAVLGEVGHAEHTHIRGNAYAAELTIAPAEGAWRLTGFRLTDVDRTEAGTLTTLPGGDAGSSDG</sequence>
<gene>
    <name evidence="2" type="ORF">BCF38_106153</name>
    <name evidence="3" type="ORF">SAMN05421539_106153</name>
</gene>
<evidence type="ECO:0000313" key="3">
    <source>
        <dbReference type="EMBL" id="SSA47686.1"/>
    </source>
</evidence>
<organism evidence="3 5">
    <name type="scientific">Jannaschia seohaensis</name>
    <dbReference type="NCBI Taxonomy" id="475081"/>
    <lineage>
        <taxon>Bacteria</taxon>
        <taxon>Pseudomonadati</taxon>
        <taxon>Pseudomonadota</taxon>
        <taxon>Alphaproteobacteria</taxon>
        <taxon>Rhodobacterales</taxon>
        <taxon>Roseobacteraceae</taxon>
        <taxon>Jannaschia</taxon>
    </lineage>
</organism>
<dbReference type="Proteomes" id="UP000251571">
    <property type="component" value="Unassembled WGS sequence"/>
</dbReference>